<protein>
    <submittedName>
        <fullName evidence="3">Glycoside hydrolase family 2 TIM barrel-domain containing protein</fullName>
    </submittedName>
</protein>
<sequence>MDTLQKKLLQLTFLLCTSFAFSQAANVSVVNDDNGARLVVNGEDFMINGMNWDYIPIGTNTVNANFWKKSDDVIKAGLDTEMSLLKNMGVNVIRQYTGVPAKWIRYIYENYGIYTMLNHSFGRYGLTLDGVWTPVTIYDDEKTAAFLMAEMEELVKGYKDTPGLLIYLLGNENNYGLFWAGAETEDFPDDEGEKQFIGEKRGRPMYRLMNEAAKLMKAADPSHPVAICNGDVLFIDIVAEECKDVDIYGTNTYRGASFGDMFQVVKEKLNKPIMFTEFGADAFNAVENKEDQYSQAYYMVENWKEIYQNAAGLGKANNSIGGFTFQFSDGWWKFGFDDRKNADVHDNNASWSNGGYARDLASEGANNMNEEWFGICAKGATNPRGLYELYPRAAYYALQDAHQLNPYDEGVNLDFVNNHFKNIQLMDAVLKARGDKAALTSEQSDLLRLSNLQAKFSTFSTGGNLLTTPNNADPDDPNTFPNQLGFDHMQSYFIGVEGKPAPNMRAEVNVNVVGNVAQNPINEIFYENNSRPIEVNTDQGNVLVQDVNRIRVYQAEFEWNAKEFDLRGFYRTGHYHWGYEGDFFGFYPEANYGPNLDIYNGEILGMEVDGKGALKGLKAAIGPQLWWGANPTMLFKYSTHLGKFGVTGIYHRDFEKDVVLDDNGRRLLDVNQTRSGVIPAWPTERASIAIEREFGKFGIALGGIWSGSPLNDIAFQDVRGESGNYVVFEDRIQSTDNWGGKVKITYEGGKFNWYGQAAAMGLIANGGADQTLTFTGWKLRDSGSGNQTNVLSGFTFATGNFQIAPNFLWQKPLVNAMPNDVQGPGRLRNIIDDPFSVRANRETVGGEILLTFDPTPGTWMYEWDNDRSEDAKFAANLGFVYRHLPTTQDAAIGFLANRTFFAFPNSAPAEDLWEVHSRMVSKLGSDFGIIGNFYYGNGQANGDSDRLIRRFGGDIRMLYKKWKVQYTQKINDWGPFDYHRDFNLTYPVQLMLDISTTLGKPDWFILPSTQVGIRGTWRSLNEFSPRYLPNNALEFATEPIISPVGFGNGSEWEIMTYVHINIGK</sequence>
<keyword evidence="3" id="KW-0378">Hydrolase</keyword>
<dbReference type="SUPFAM" id="SSF51445">
    <property type="entry name" value="(Trans)glycosidases"/>
    <property type="match status" value="1"/>
</dbReference>
<comment type="caution">
    <text evidence="3">The sequence shown here is derived from an EMBL/GenBank/DDBJ whole genome shotgun (WGS) entry which is preliminary data.</text>
</comment>
<dbReference type="RefSeq" id="WP_377765512.1">
    <property type="nucleotide sequence ID" value="NZ_JBHULB010000006.1"/>
</dbReference>
<dbReference type="Gene3D" id="3.20.20.80">
    <property type="entry name" value="Glycosidases"/>
    <property type="match status" value="1"/>
</dbReference>
<evidence type="ECO:0000256" key="1">
    <source>
        <dbReference type="SAM" id="SignalP"/>
    </source>
</evidence>
<dbReference type="Pfam" id="PF02836">
    <property type="entry name" value="Glyco_hydro_2_C"/>
    <property type="match status" value="1"/>
</dbReference>
<dbReference type="Proteomes" id="UP001597526">
    <property type="component" value="Unassembled WGS sequence"/>
</dbReference>
<dbReference type="InterPro" id="IPR006103">
    <property type="entry name" value="Glyco_hydro_2_cat"/>
</dbReference>
<dbReference type="EMBL" id="JBHULB010000006">
    <property type="protein sequence ID" value="MFD2585939.1"/>
    <property type="molecule type" value="Genomic_DNA"/>
</dbReference>
<evidence type="ECO:0000313" key="4">
    <source>
        <dbReference type="Proteomes" id="UP001597526"/>
    </source>
</evidence>
<feature type="domain" description="Glycoside hydrolase family 2 catalytic" evidence="2">
    <location>
        <begin position="76"/>
        <end position="298"/>
    </location>
</feature>
<dbReference type="InterPro" id="IPR017853">
    <property type="entry name" value="GH"/>
</dbReference>
<keyword evidence="1" id="KW-0732">Signal</keyword>
<accession>A0ABW5MWB4</accession>
<proteinExistence type="predicted"/>
<evidence type="ECO:0000313" key="3">
    <source>
        <dbReference type="EMBL" id="MFD2585939.1"/>
    </source>
</evidence>
<organism evidence="3 4">
    <name type="scientific">Croceitalea marina</name>
    <dbReference type="NCBI Taxonomy" id="1775166"/>
    <lineage>
        <taxon>Bacteria</taxon>
        <taxon>Pseudomonadati</taxon>
        <taxon>Bacteroidota</taxon>
        <taxon>Flavobacteriia</taxon>
        <taxon>Flavobacteriales</taxon>
        <taxon>Flavobacteriaceae</taxon>
        <taxon>Croceitalea</taxon>
    </lineage>
</organism>
<gene>
    <name evidence="3" type="ORF">ACFSQJ_03290</name>
</gene>
<keyword evidence="4" id="KW-1185">Reference proteome</keyword>
<dbReference type="GO" id="GO:0016787">
    <property type="term" value="F:hydrolase activity"/>
    <property type="evidence" value="ECO:0007669"/>
    <property type="project" value="UniProtKB-KW"/>
</dbReference>
<feature type="chain" id="PRO_5045576578" evidence="1">
    <location>
        <begin position="25"/>
        <end position="1064"/>
    </location>
</feature>
<evidence type="ECO:0000259" key="2">
    <source>
        <dbReference type="Pfam" id="PF02836"/>
    </source>
</evidence>
<reference evidence="4" key="1">
    <citation type="journal article" date="2019" name="Int. J. Syst. Evol. Microbiol.">
        <title>The Global Catalogue of Microorganisms (GCM) 10K type strain sequencing project: providing services to taxonomists for standard genome sequencing and annotation.</title>
        <authorList>
            <consortium name="The Broad Institute Genomics Platform"/>
            <consortium name="The Broad Institute Genome Sequencing Center for Infectious Disease"/>
            <person name="Wu L."/>
            <person name="Ma J."/>
        </authorList>
    </citation>
    <scope>NUCLEOTIDE SEQUENCE [LARGE SCALE GENOMIC DNA]</scope>
    <source>
        <strain evidence="4">KCTC 52368</strain>
    </source>
</reference>
<name>A0ABW5MWB4_9FLAO</name>
<feature type="signal peptide" evidence="1">
    <location>
        <begin position="1"/>
        <end position="24"/>
    </location>
</feature>